<dbReference type="AlphaFoldDB" id="A0A182UH79"/>
<evidence type="ECO:0000313" key="1">
    <source>
        <dbReference type="EnsemblMetazoa" id="AMEC020353-PA"/>
    </source>
</evidence>
<reference evidence="2" key="1">
    <citation type="submission" date="2014-01" db="EMBL/GenBank/DDBJ databases">
        <title>The Genome Sequence of Anopheles melas CM1001059_A (V2).</title>
        <authorList>
            <consortium name="The Broad Institute Genomics Platform"/>
            <person name="Neafsey D.E."/>
            <person name="Besansky N."/>
            <person name="Howell P."/>
            <person name="Walton C."/>
            <person name="Young S.K."/>
            <person name="Zeng Q."/>
            <person name="Gargeya S."/>
            <person name="Fitzgerald M."/>
            <person name="Haas B."/>
            <person name="Abouelleil A."/>
            <person name="Allen A.W."/>
            <person name="Alvarado L."/>
            <person name="Arachchi H.M."/>
            <person name="Berlin A.M."/>
            <person name="Chapman S.B."/>
            <person name="Gainer-Dewar J."/>
            <person name="Goldberg J."/>
            <person name="Griggs A."/>
            <person name="Gujja S."/>
            <person name="Hansen M."/>
            <person name="Howarth C."/>
            <person name="Imamovic A."/>
            <person name="Ireland A."/>
            <person name="Larimer J."/>
            <person name="McCowan C."/>
            <person name="Murphy C."/>
            <person name="Pearson M."/>
            <person name="Poon T.W."/>
            <person name="Priest M."/>
            <person name="Roberts A."/>
            <person name="Saif S."/>
            <person name="Shea T."/>
            <person name="Sisk P."/>
            <person name="Sykes S."/>
            <person name="Wortman J."/>
            <person name="Nusbaum C."/>
            <person name="Birren B."/>
        </authorList>
    </citation>
    <scope>NUCLEOTIDE SEQUENCE [LARGE SCALE GENOMIC DNA]</scope>
    <source>
        <strain evidence="2">CM1001059</strain>
    </source>
</reference>
<dbReference type="Proteomes" id="UP000075902">
    <property type="component" value="Unassembled WGS sequence"/>
</dbReference>
<accession>A0A182UH79</accession>
<proteinExistence type="predicted"/>
<protein>
    <submittedName>
        <fullName evidence="1">Uncharacterized protein</fullName>
    </submittedName>
</protein>
<dbReference type="VEuPathDB" id="VectorBase:AMEC020353"/>
<dbReference type="EnsemblMetazoa" id="AMEC020353-RA">
    <property type="protein sequence ID" value="AMEC020353-PA"/>
    <property type="gene ID" value="AMEC020353"/>
</dbReference>
<organism evidence="1 2">
    <name type="scientific">Anopheles melas</name>
    <dbReference type="NCBI Taxonomy" id="34690"/>
    <lineage>
        <taxon>Eukaryota</taxon>
        <taxon>Metazoa</taxon>
        <taxon>Ecdysozoa</taxon>
        <taxon>Arthropoda</taxon>
        <taxon>Hexapoda</taxon>
        <taxon>Insecta</taxon>
        <taxon>Pterygota</taxon>
        <taxon>Neoptera</taxon>
        <taxon>Endopterygota</taxon>
        <taxon>Diptera</taxon>
        <taxon>Nematocera</taxon>
        <taxon>Culicoidea</taxon>
        <taxon>Culicidae</taxon>
        <taxon>Anophelinae</taxon>
        <taxon>Anopheles</taxon>
    </lineage>
</organism>
<keyword evidence="2" id="KW-1185">Reference proteome</keyword>
<sequence>MFNAQFNASLSIKYIATARCRIRISLLFHSSRLELGFSMMYFTCPCTFSTQEASHDTVLSWRTSFHRRPGGGDGILLSCEQLIMTSSGITRLFTRPIFGCSPRPRNKPGGSILKLPIFSLCPSITQMPYSFVSCSFAAFRAAFSSLLRFRFCSAISANDEKTFVRLIVKCTADFVHANKFHRRGT</sequence>
<evidence type="ECO:0000313" key="2">
    <source>
        <dbReference type="Proteomes" id="UP000075902"/>
    </source>
</evidence>
<name>A0A182UH79_9DIPT</name>
<reference evidence="1" key="2">
    <citation type="submission" date="2020-05" db="UniProtKB">
        <authorList>
            <consortium name="EnsemblMetazoa"/>
        </authorList>
    </citation>
    <scope>IDENTIFICATION</scope>
    <source>
        <strain evidence="1">CM1001059</strain>
    </source>
</reference>